<keyword evidence="1" id="KW-0732">Signal</keyword>
<dbReference type="AlphaFoldDB" id="A0A5C3QCJ3"/>
<feature type="chain" id="PRO_5022811021" evidence="1">
    <location>
        <begin position="23"/>
        <end position="101"/>
    </location>
</feature>
<accession>A0A5C3QCJ3</accession>
<sequence>MLFNLMKGRLAWLVILPVLCNAAALSAPAGYSGKVAEDRRETAPAFLGTLVAHQLDKLERHAAQDYTSASWIWTTEALAEVTRPFRNVYISSDGRAARFAV</sequence>
<name>A0A5C3QCJ3_9AGAR</name>
<dbReference type="EMBL" id="ML178832">
    <property type="protein sequence ID" value="TFK99762.1"/>
    <property type="molecule type" value="Genomic_DNA"/>
</dbReference>
<protein>
    <submittedName>
        <fullName evidence="2">Uncharacterized protein</fullName>
    </submittedName>
</protein>
<organism evidence="2 3">
    <name type="scientific">Pterulicium gracile</name>
    <dbReference type="NCBI Taxonomy" id="1884261"/>
    <lineage>
        <taxon>Eukaryota</taxon>
        <taxon>Fungi</taxon>
        <taxon>Dikarya</taxon>
        <taxon>Basidiomycota</taxon>
        <taxon>Agaricomycotina</taxon>
        <taxon>Agaricomycetes</taxon>
        <taxon>Agaricomycetidae</taxon>
        <taxon>Agaricales</taxon>
        <taxon>Pleurotineae</taxon>
        <taxon>Pterulaceae</taxon>
        <taxon>Pterulicium</taxon>
    </lineage>
</organism>
<keyword evidence="3" id="KW-1185">Reference proteome</keyword>
<dbReference type="Proteomes" id="UP000305067">
    <property type="component" value="Unassembled WGS sequence"/>
</dbReference>
<feature type="signal peptide" evidence="1">
    <location>
        <begin position="1"/>
        <end position="22"/>
    </location>
</feature>
<gene>
    <name evidence="2" type="ORF">BDV98DRAFT_605919</name>
</gene>
<evidence type="ECO:0000313" key="3">
    <source>
        <dbReference type="Proteomes" id="UP000305067"/>
    </source>
</evidence>
<evidence type="ECO:0000313" key="2">
    <source>
        <dbReference type="EMBL" id="TFK99762.1"/>
    </source>
</evidence>
<reference evidence="2 3" key="1">
    <citation type="journal article" date="2019" name="Nat. Ecol. Evol.">
        <title>Megaphylogeny resolves global patterns of mushroom evolution.</title>
        <authorList>
            <person name="Varga T."/>
            <person name="Krizsan K."/>
            <person name="Foldi C."/>
            <person name="Dima B."/>
            <person name="Sanchez-Garcia M."/>
            <person name="Sanchez-Ramirez S."/>
            <person name="Szollosi G.J."/>
            <person name="Szarkandi J.G."/>
            <person name="Papp V."/>
            <person name="Albert L."/>
            <person name="Andreopoulos W."/>
            <person name="Angelini C."/>
            <person name="Antonin V."/>
            <person name="Barry K.W."/>
            <person name="Bougher N.L."/>
            <person name="Buchanan P."/>
            <person name="Buyck B."/>
            <person name="Bense V."/>
            <person name="Catcheside P."/>
            <person name="Chovatia M."/>
            <person name="Cooper J."/>
            <person name="Damon W."/>
            <person name="Desjardin D."/>
            <person name="Finy P."/>
            <person name="Geml J."/>
            <person name="Haridas S."/>
            <person name="Hughes K."/>
            <person name="Justo A."/>
            <person name="Karasinski D."/>
            <person name="Kautmanova I."/>
            <person name="Kiss B."/>
            <person name="Kocsube S."/>
            <person name="Kotiranta H."/>
            <person name="LaButti K.M."/>
            <person name="Lechner B.E."/>
            <person name="Liimatainen K."/>
            <person name="Lipzen A."/>
            <person name="Lukacs Z."/>
            <person name="Mihaltcheva S."/>
            <person name="Morgado L.N."/>
            <person name="Niskanen T."/>
            <person name="Noordeloos M.E."/>
            <person name="Ohm R.A."/>
            <person name="Ortiz-Santana B."/>
            <person name="Ovrebo C."/>
            <person name="Racz N."/>
            <person name="Riley R."/>
            <person name="Savchenko A."/>
            <person name="Shiryaev A."/>
            <person name="Soop K."/>
            <person name="Spirin V."/>
            <person name="Szebenyi C."/>
            <person name="Tomsovsky M."/>
            <person name="Tulloss R.E."/>
            <person name="Uehling J."/>
            <person name="Grigoriev I.V."/>
            <person name="Vagvolgyi C."/>
            <person name="Papp T."/>
            <person name="Martin F.M."/>
            <person name="Miettinen O."/>
            <person name="Hibbett D.S."/>
            <person name="Nagy L.G."/>
        </authorList>
    </citation>
    <scope>NUCLEOTIDE SEQUENCE [LARGE SCALE GENOMIC DNA]</scope>
    <source>
        <strain evidence="2 3">CBS 309.79</strain>
    </source>
</reference>
<evidence type="ECO:0000256" key="1">
    <source>
        <dbReference type="SAM" id="SignalP"/>
    </source>
</evidence>
<proteinExistence type="predicted"/>